<accession>A0A5B8LZX1</accession>
<dbReference type="InterPro" id="IPR036138">
    <property type="entry name" value="PBP_dimer_sf"/>
</dbReference>
<dbReference type="RefSeq" id="WP_146317827.1">
    <property type="nucleotide sequence ID" value="NZ_CP042305.1"/>
</dbReference>
<dbReference type="InterPro" id="IPR005311">
    <property type="entry name" value="PBP_dimer"/>
</dbReference>
<dbReference type="Proteomes" id="UP000320216">
    <property type="component" value="Chromosome"/>
</dbReference>
<feature type="transmembrane region" description="Helical" evidence="4">
    <location>
        <begin position="12"/>
        <end position="30"/>
    </location>
</feature>
<dbReference type="SUPFAM" id="SSF56519">
    <property type="entry name" value="Penicillin binding protein dimerisation domain"/>
    <property type="match status" value="1"/>
</dbReference>
<dbReference type="Gene3D" id="3.40.710.10">
    <property type="entry name" value="DD-peptidase/beta-lactamase superfamily"/>
    <property type="match status" value="1"/>
</dbReference>
<evidence type="ECO:0000256" key="3">
    <source>
        <dbReference type="ARBA" id="ARBA00023136"/>
    </source>
</evidence>
<comment type="subcellular location">
    <subcellularLocation>
        <location evidence="1">Membrane</location>
    </subcellularLocation>
</comment>
<dbReference type="Gene3D" id="3.90.1310.10">
    <property type="entry name" value="Penicillin-binding protein 2a (Domain 2)"/>
    <property type="match status" value="1"/>
</dbReference>
<evidence type="ECO:0000256" key="1">
    <source>
        <dbReference type="ARBA" id="ARBA00004370"/>
    </source>
</evidence>
<dbReference type="GO" id="GO:0071555">
    <property type="term" value="P:cell wall organization"/>
    <property type="evidence" value="ECO:0007669"/>
    <property type="project" value="TreeGrafter"/>
</dbReference>
<reference evidence="7 8" key="1">
    <citation type="submission" date="2019-07" db="EMBL/GenBank/DDBJ databases">
        <title>Full genome sequence of Humibacter sp. WJ7-1.</title>
        <authorList>
            <person name="Im W.-T."/>
        </authorList>
    </citation>
    <scope>NUCLEOTIDE SEQUENCE [LARGE SCALE GENOMIC DNA]</scope>
    <source>
        <strain evidence="7 8">WJ7-1</strain>
    </source>
</reference>
<keyword evidence="4" id="KW-0812">Transmembrane</keyword>
<name>A0A5B8LZX1_9MICO</name>
<evidence type="ECO:0000313" key="8">
    <source>
        <dbReference type="Proteomes" id="UP000320216"/>
    </source>
</evidence>
<sequence length="593" mass="63075">MTSVASRRRRATVAIATVIVIVIVFVVRLVDVQVVQADSLNRKAAEQRGDVSVINGTRGSIVSEDGTVLARSVLRYDFIATPKYTKKPFDVTIDGATKKMTLAQAAPVIAAITGQKATDITEPIQSALATNKNSMYAPIVQNVDVSTYQKLTALHISWLNSTSHETRVYPNGAVAGNILGFLNGDGVAQAGLEESGNACLAGKNGEETYQVGEDGVTIPGSTKVQKAAKQGGQLVTTLNSDLQWFAQDELAKTVKQLGAQFGMISVVSIKDAKIRVAAQYPSADPNDLDATPTEYWPAMMFQSIYEPGSIFKPLTAAALLDTGKATPTTHAVVPDTFAPQQGVFVSDNESHPVQNLTLTGILTESSNVGMSEIGTTMTDQARYEFLKKFGIGKATAVDFPGEQSGILTKPSTWDEQTKYATTFGQGLSTTQAQMLSAYQAIANGGVQVPLSLVEGCKQADGTMTQVPSKKGTRVVTAKTSQEILGMLENVLKGGPLSTLPDTEIPGYLVAAKTGTAQEPDGHGGYQQNYYVSVMGVAPVDDPQYLVSVNIGFPTTIRTSMAAGPLFKLMMSQVLKDYRVQPSTGSPANYPDTY</sequence>
<keyword evidence="8" id="KW-1185">Reference proteome</keyword>
<keyword evidence="3 4" id="KW-0472">Membrane</keyword>
<dbReference type="GO" id="GO:0008658">
    <property type="term" value="F:penicillin binding"/>
    <property type="evidence" value="ECO:0007669"/>
    <property type="project" value="InterPro"/>
</dbReference>
<dbReference type="InterPro" id="IPR001460">
    <property type="entry name" value="PCN-bd_Tpept"/>
</dbReference>
<dbReference type="Pfam" id="PF00905">
    <property type="entry name" value="Transpeptidase"/>
    <property type="match status" value="1"/>
</dbReference>
<dbReference type="KEGG" id="huw:FPZ11_01665"/>
<dbReference type="InterPro" id="IPR012338">
    <property type="entry name" value="Beta-lactam/transpept-like"/>
</dbReference>
<dbReference type="Gene3D" id="3.30.450.330">
    <property type="match status" value="1"/>
</dbReference>
<comment type="similarity">
    <text evidence="2">Belongs to the transpeptidase family.</text>
</comment>
<evidence type="ECO:0000256" key="4">
    <source>
        <dbReference type="SAM" id="Phobius"/>
    </source>
</evidence>
<evidence type="ECO:0000259" key="6">
    <source>
        <dbReference type="Pfam" id="PF03717"/>
    </source>
</evidence>
<dbReference type="AlphaFoldDB" id="A0A5B8LZX1"/>
<dbReference type="GO" id="GO:0005886">
    <property type="term" value="C:plasma membrane"/>
    <property type="evidence" value="ECO:0007669"/>
    <property type="project" value="TreeGrafter"/>
</dbReference>
<keyword evidence="4" id="KW-1133">Transmembrane helix</keyword>
<organism evidence="7 8">
    <name type="scientific">Humibacter ginsenosidimutans</name>
    <dbReference type="NCBI Taxonomy" id="2599293"/>
    <lineage>
        <taxon>Bacteria</taxon>
        <taxon>Bacillati</taxon>
        <taxon>Actinomycetota</taxon>
        <taxon>Actinomycetes</taxon>
        <taxon>Micrococcales</taxon>
        <taxon>Microbacteriaceae</taxon>
        <taxon>Humibacter</taxon>
    </lineage>
</organism>
<dbReference type="EMBL" id="CP042305">
    <property type="protein sequence ID" value="QDZ13673.1"/>
    <property type="molecule type" value="Genomic_DNA"/>
</dbReference>
<feature type="domain" description="Penicillin-binding protein transpeptidase" evidence="5">
    <location>
        <begin position="262"/>
        <end position="570"/>
    </location>
</feature>
<dbReference type="OrthoDB" id="9789078at2"/>
<gene>
    <name evidence="7" type="ORF">FPZ11_01665</name>
</gene>
<dbReference type="Pfam" id="PF03717">
    <property type="entry name" value="PBP_dimer"/>
    <property type="match status" value="1"/>
</dbReference>
<dbReference type="SUPFAM" id="SSF56601">
    <property type="entry name" value="beta-lactamase/transpeptidase-like"/>
    <property type="match status" value="1"/>
</dbReference>
<evidence type="ECO:0000256" key="2">
    <source>
        <dbReference type="ARBA" id="ARBA00007171"/>
    </source>
</evidence>
<dbReference type="PANTHER" id="PTHR30627:SF1">
    <property type="entry name" value="PEPTIDOGLYCAN D,D-TRANSPEPTIDASE FTSI"/>
    <property type="match status" value="1"/>
</dbReference>
<evidence type="ECO:0000313" key="7">
    <source>
        <dbReference type="EMBL" id="QDZ13673.1"/>
    </source>
</evidence>
<dbReference type="InterPro" id="IPR050515">
    <property type="entry name" value="Beta-lactam/transpept"/>
</dbReference>
<proteinExistence type="inferred from homology"/>
<dbReference type="PANTHER" id="PTHR30627">
    <property type="entry name" value="PEPTIDOGLYCAN D,D-TRANSPEPTIDASE"/>
    <property type="match status" value="1"/>
</dbReference>
<feature type="domain" description="Penicillin-binding protein dimerisation" evidence="6">
    <location>
        <begin position="54"/>
        <end position="218"/>
    </location>
</feature>
<evidence type="ECO:0000259" key="5">
    <source>
        <dbReference type="Pfam" id="PF00905"/>
    </source>
</evidence>
<protein>
    <submittedName>
        <fullName evidence="7">Penicillin-binding protein 2</fullName>
    </submittedName>
</protein>